<evidence type="ECO:0000313" key="2">
    <source>
        <dbReference type="Proteomes" id="UP000435648"/>
    </source>
</evidence>
<dbReference type="OrthoDB" id="527973at2"/>
<name>A0A857CER3_9HYPH</name>
<proteinExistence type="predicted"/>
<accession>A0A857CER3</accession>
<dbReference type="EMBL" id="CP046908">
    <property type="protein sequence ID" value="QGZ37389.1"/>
    <property type="molecule type" value="Genomic_DNA"/>
</dbReference>
<dbReference type="Proteomes" id="UP000435648">
    <property type="component" value="Chromosome"/>
</dbReference>
<evidence type="ECO:0000313" key="1">
    <source>
        <dbReference type="EMBL" id="QGZ37389.1"/>
    </source>
</evidence>
<dbReference type="InterPro" id="IPR036249">
    <property type="entry name" value="Thioredoxin-like_sf"/>
</dbReference>
<dbReference type="Gene3D" id="3.40.30.10">
    <property type="entry name" value="Glutaredoxin"/>
    <property type="match status" value="1"/>
</dbReference>
<dbReference type="SUPFAM" id="SSF52833">
    <property type="entry name" value="Thioredoxin-like"/>
    <property type="match status" value="1"/>
</dbReference>
<dbReference type="PROSITE" id="PS51354">
    <property type="entry name" value="GLUTAREDOXIN_2"/>
    <property type="match status" value="1"/>
</dbReference>
<dbReference type="KEGG" id="siw:GH266_12720"/>
<sequence length="90" mass="10161">MARNPVKHAVLYRMATPELVCGFGTKALELLRREGYEVEEHILKTHNAVDAFKAEHRVETTPQTFIGVKRIGGHDDLVAFFREARAARGD</sequence>
<organism evidence="1 2">
    <name type="scientific">Stappia indica</name>
    <dbReference type="NCBI Taxonomy" id="538381"/>
    <lineage>
        <taxon>Bacteria</taxon>
        <taxon>Pseudomonadati</taxon>
        <taxon>Pseudomonadota</taxon>
        <taxon>Alphaproteobacteria</taxon>
        <taxon>Hyphomicrobiales</taxon>
        <taxon>Stappiaceae</taxon>
        <taxon>Stappia</taxon>
    </lineage>
</organism>
<gene>
    <name evidence="1" type="ORF">GH266_12720</name>
</gene>
<reference evidence="1 2" key="1">
    <citation type="submission" date="2019-12" db="EMBL/GenBank/DDBJ databases">
        <title>The genome of Stappia indica PHM037.</title>
        <authorList>
            <person name="Kacar D."/>
            <person name="Galan B."/>
            <person name="Canedo L."/>
            <person name="Rodriguez P."/>
            <person name="de la Calle F."/>
            <person name="Garcia J.L."/>
        </authorList>
    </citation>
    <scope>NUCLEOTIDE SEQUENCE [LARGE SCALE GENOMIC DNA]</scope>
    <source>
        <strain evidence="1 2">PHM037</strain>
    </source>
</reference>
<dbReference type="AlphaFoldDB" id="A0A857CER3"/>
<protein>
    <submittedName>
        <fullName evidence="1">Glutaredoxin</fullName>
    </submittedName>
</protein>